<dbReference type="InterPro" id="IPR041546">
    <property type="entry name" value="ClpA/ClpB_AAA_lid"/>
</dbReference>
<keyword evidence="3 7" id="KW-0067">ATP-binding</keyword>
<reference evidence="8" key="1">
    <citation type="journal article" date="2019" name="Int. J. Syst. Evol. Microbiol.">
        <title>The Global Catalogue of Microorganisms (GCM) 10K type strain sequencing project: providing services to taxonomists for standard genome sequencing and annotation.</title>
        <authorList>
            <consortium name="The Broad Institute Genomics Platform"/>
            <consortium name="The Broad Institute Genome Sequencing Center for Infectious Disease"/>
            <person name="Wu L."/>
            <person name="Ma J."/>
        </authorList>
    </citation>
    <scope>NUCLEOTIDE SEQUENCE [LARGE SCALE GENOMIC DNA]</scope>
    <source>
        <strain evidence="8">KCTC 23299</strain>
    </source>
</reference>
<dbReference type="EMBL" id="JBHUOZ010000001">
    <property type="protein sequence ID" value="MFD2919140.1"/>
    <property type="molecule type" value="Genomic_DNA"/>
</dbReference>
<protein>
    <submittedName>
        <fullName evidence="7">ATP-dependent Clp protease ATP-binding subunit</fullName>
    </submittedName>
</protein>
<dbReference type="InterPro" id="IPR050130">
    <property type="entry name" value="ClpA_ClpB"/>
</dbReference>
<dbReference type="Pfam" id="PF17871">
    <property type="entry name" value="AAA_lid_9"/>
    <property type="match status" value="1"/>
</dbReference>
<keyword evidence="8" id="KW-1185">Reference proteome</keyword>
<evidence type="ECO:0000256" key="1">
    <source>
        <dbReference type="ARBA" id="ARBA00022737"/>
    </source>
</evidence>
<dbReference type="Pfam" id="PF02861">
    <property type="entry name" value="Clp_N"/>
    <property type="match status" value="1"/>
</dbReference>
<dbReference type="Pfam" id="PF00004">
    <property type="entry name" value="AAA"/>
    <property type="match status" value="1"/>
</dbReference>
<dbReference type="SMART" id="SM01086">
    <property type="entry name" value="ClpB_D2-small"/>
    <property type="match status" value="1"/>
</dbReference>
<dbReference type="PANTHER" id="PTHR11638:SF18">
    <property type="entry name" value="HEAT SHOCK PROTEIN 104"/>
    <property type="match status" value="1"/>
</dbReference>
<dbReference type="SMART" id="SM00382">
    <property type="entry name" value="AAA"/>
    <property type="match status" value="2"/>
</dbReference>
<evidence type="ECO:0000256" key="3">
    <source>
        <dbReference type="ARBA" id="ARBA00022840"/>
    </source>
</evidence>
<keyword evidence="2" id="KW-0547">Nucleotide-binding</keyword>
<dbReference type="SUPFAM" id="SSF52540">
    <property type="entry name" value="P-loop containing nucleoside triphosphate hydrolases"/>
    <property type="match status" value="2"/>
</dbReference>
<dbReference type="Pfam" id="PF10431">
    <property type="entry name" value="ClpB_D2-small"/>
    <property type="match status" value="1"/>
</dbReference>
<dbReference type="Pfam" id="PF07724">
    <property type="entry name" value="AAA_2"/>
    <property type="match status" value="1"/>
</dbReference>
<keyword evidence="1 5" id="KW-0677">Repeat</keyword>
<evidence type="ECO:0000313" key="7">
    <source>
        <dbReference type="EMBL" id="MFD2919140.1"/>
    </source>
</evidence>
<evidence type="ECO:0000256" key="5">
    <source>
        <dbReference type="PROSITE-ProRule" id="PRU01251"/>
    </source>
</evidence>
<dbReference type="Gene3D" id="3.40.50.300">
    <property type="entry name" value="P-loop containing nucleotide triphosphate hydrolases"/>
    <property type="match status" value="2"/>
</dbReference>
<dbReference type="CDD" id="cd19499">
    <property type="entry name" value="RecA-like_ClpB_Hsp104-like"/>
    <property type="match status" value="1"/>
</dbReference>
<dbReference type="Gene3D" id="1.10.8.60">
    <property type="match status" value="2"/>
</dbReference>
<feature type="domain" description="Clp R" evidence="6">
    <location>
        <begin position="4"/>
        <end position="151"/>
    </location>
</feature>
<keyword evidence="4" id="KW-0143">Chaperone</keyword>
<dbReference type="Gene3D" id="1.10.1780.10">
    <property type="entry name" value="Clp, N-terminal domain"/>
    <property type="match status" value="1"/>
</dbReference>
<comment type="caution">
    <text evidence="7">The sequence shown here is derived from an EMBL/GenBank/DDBJ whole genome shotgun (WGS) entry which is preliminary data.</text>
</comment>
<dbReference type="GO" id="GO:0008233">
    <property type="term" value="F:peptidase activity"/>
    <property type="evidence" value="ECO:0007669"/>
    <property type="project" value="UniProtKB-KW"/>
</dbReference>
<dbReference type="InterPro" id="IPR019489">
    <property type="entry name" value="Clp_ATPase_C"/>
</dbReference>
<gene>
    <name evidence="7" type="ORF">ACFS6H_05400</name>
</gene>
<dbReference type="InterPro" id="IPR004176">
    <property type="entry name" value="Clp_R_N"/>
</dbReference>
<dbReference type="SUPFAM" id="SSF81923">
    <property type="entry name" value="Double Clp-N motif"/>
    <property type="match status" value="1"/>
</dbReference>
<dbReference type="InterPro" id="IPR001270">
    <property type="entry name" value="ClpA/B"/>
</dbReference>
<accession>A0ABW6A1F7</accession>
<dbReference type="GO" id="GO:0006508">
    <property type="term" value="P:proteolysis"/>
    <property type="evidence" value="ECO:0007669"/>
    <property type="project" value="UniProtKB-KW"/>
</dbReference>
<keyword evidence="7" id="KW-0645">Protease</keyword>
<evidence type="ECO:0000256" key="4">
    <source>
        <dbReference type="ARBA" id="ARBA00023186"/>
    </source>
</evidence>
<dbReference type="InterPro" id="IPR003593">
    <property type="entry name" value="AAA+_ATPase"/>
</dbReference>
<evidence type="ECO:0000313" key="8">
    <source>
        <dbReference type="Proteomes" id="UP001597511"/>
    </source>
</evidence>
<dbReference type="PRINTS" id="PR00300">
    <property type="entry name" value="CLPPROTEASEA"/>
</dbReference>
<dbReference type="InterPro" id="IPR036628">
    <property type="entry name" value="Clp_N_dom_sf"/>
</dbReference>
<dbReference type="PROSITE" id="PS51903">
    <property type="entry name" value="CLP_R"/>
    <property type="match status" value="1"/>
</dbReference>
<dbReference type="InterPro" id="IPR027417">
    <property type="entry name" value="P-loop_NTPase"/>
</dbReference>
<name>A0ABW6A1F7_9BACT</name>
<sequence length="830" mass="92835">MPALTQYSFSEKAKQALHIASQIAKENLHEHFSAAHLLKALLHKDLPLLKFLEAKGVDVYYVEEWAEIRIEQYPRSAKVSSEPQADPDTEPLFKEAEHLQTKLHYHDMEPECLFIAIATPGVAFAYEQLKTFPVSSAQVLQWYEAGAASTGAVSGNGIGKTGSNGSLPPSALASFEALGKYCIDKLQQARNNELHEVIGRDKEIRQICEIISRKSKSNVIITGEAGVGKTALLDGFALAVANKHVPQHLQHVSIYQIDNGAMLAGASYKGEIEDRLIKIIRELNNVEKPVLFIDEIHTLIDKNNPNGGVTSILKAELAKGYLTVVGTTTLDEYRKSIEKDETFSRRFEMVKVNEPDITIAEKMLRNQAAYYETHHSLTISDGVFAETIRLSKRFIKERKLPDSALDLLDRTLAVTRMMTDTSKDDVAKLQAKLDALTNETEDDLRWLYHETQTGLSPVLLARYNEEKEFKKILELAEMRSYLTDLLNSLAAVAALEKKEIDPTDISAVVANVTGIPIGKIQTKEQQRLVNMENHLRHRVIGQDHALKTVSDAILESRSGLNKAGQPIASFFFLGPTGTGKTELAKSLAEFLFQDENSIIRFDMSEFKEEHSAALLYGAPPGYVGYEEGGMLVNKIRQQPYAIVLFDEIEKAHPSVFDIFLQILDEGKMHDRLGKEGDFSNAVILFTSNIGAEHIINSFGEGKIPKSDEMMEIMSKYFRPEFLARVTEIIPFAPVSKENVLKIFNIHLKPLVKQLEIQGMSLEVLPDAAEHLAHLGFTPKYGVRPLKGAIRTWLRKPLSRMIINEEIKKGNTVVVGVKEQDGIKELTWEVK</sequence>
<evidence type="ECO:0000256" key="2">
    <source>
        <dbReference type="ARBA" id="ARBA00022741"/>
    </source>
</evidence>
<dbReference type="RefSeq" id="WP_386096038.1">
    <property type="nucleotide sequence ID" value="NZ_JBHUOZ010000001.1"/>
</dbReference>
<evidence type="ECO:0000259" key="6">
    <source>
        <dbReference type="PROSITE" id="PS51903"/>
    </source>
</evidence>
<proteinExistence type="predicted"/>
<dbReference type="Proteomes" id="UP001597511">
    <property type="component" value="Unassembled WGS sequence"/>
</dbReference>
<organism evidence="7 8">
    <name type="scientific">Terrimonas rubra</name>
    <dbReference type="NCBI Taxonomy" id="1035890"/>
    <lineage>
        <taxon>Bacteria</taxon>
        <taxon>Pseudomonadati</taxon>
        <taxon>Bacteroidota</taxon>
        <taxon>Chitinophagia</taxon>
        <taxon>Chitinophagales</taxon>
        <taxon>Chitinophagaceae</taxon>
        <taxon>Terrimonas</taxon>
    </lineage>
</organism>
<dbReference type="InterPro" id="IPR003959">
    <property type="entry name" value="ATPase_AAA_core"/>
</dbReference>
<dbReference type="PANTHER" id="PTHR11638">
    <property type="entry name" value="ATP-DEPENDENT CLP PROTEASE"/>
    <property type="match status" value="1"/>
</dbReference>
<dbReference type="GO" id="GO:0005524">
    <property type="term" value="F:ATP binding"/>
    <property type="evidence" value="ECO:0007669"/>
    <property type="project" value="UniProtKB-KW"/>
</dbReference>
<dbReference type="CDD" id="cd00009">
    <property type="entry name" value="AAA"/>
    <property type="match status" value="1"/>
</dbReference>
<keyword evidence="7" id="KW-0378">Hydrolase</keyword>